<name>A0AAV2Z517_9STRA</name>
<accession>A0AAV2Z517</accession>
<dbReference type="AlphaFoldDB" id="A0AAV2Z517"/>
<comment type="caution">
    <text evidence="1">The sequence shown here is derived from an EMBL/GenBank/DDBJ whole genome shotgun (WGS) entry which is preliminary data.</text>
</comment>
<organism evidence="1 2">
    <name type="scientific">Lagenidium giganteum</name>
    <dbReference type="NCBI Taxonomy" id="4803"/>
    <lineage>
        <taxon>Eukaryota</taxon>
        <taxon>Sar</taxon>
        <taxon>Stramenopiles</taxon>
        <taxon>Oomycota</taxon>
        <taxon>Peronosporomycetes</taxon>
        <taxon>Pythiales</taxon>
        <taxon>Pythiaceae</taxon>
    </lineage>
</organism>
<evidence type="ECO:0000313" key="2">
    <source>
        <dbReference type="Proteomes" id="UP001146120"/>
    </source>
</evidence>
<protein>
    <submittedName>
        <fullName evidence="1">Uncharacterized protein</fullName>
    </submittedName>
</protein>
<evidence type="ECO:0000313" key="1">
    <source>
        <dbReference type="EMBL" id="DBA00649.1"/>
    </source>
</evidence>
<sequence>MATYLHNRAPGKRVGGRTPYEVWYKAKPSVRHLRPFEAMGYAYSPYDAHKTRRYCEGGLPRGLLRHLNGIQVVLTRDTNTV</sequence>
<reference evidence="1" key="1">
    <citation type="submission" date="2022-11" db="EMBL/GenBank/DDBJ databases">
        <authorList>
            <person name="Morgan W.R."/>
            <person name="Tartar A."/>
        </authorList>
    </citation>
    <scope>NUCLEOTIDE SEQUENCE</scope>
    <source>
        <strain evidence="1">ARSEF 373</strain>
    </source>
</reference>
<dbReference type="EMBL" id="DAKRPA010000060">
    <property type="protein sequence ID" value="DBA00649.1"/>
    <property type="molecule type" value="Genomic_DNA"/>
</dbReference>
<proteinExistence type="predicted"/>
<keyword evidence="2" id="KW-1185">Reference proteome</keyword>
<dbReference type="Proteomes" id="UP001146120">
    <property type="component" value="Unassembled WGS sequence"/>
</dbReference>
<gene>
    <name evidence="1" type="ORF">N0F65_003578</name>
</gene>
<reference evidence="1" key="2">
    <citation type="journal article" date="2023" name="Microbiol Resour">
        <title>Decontamination and Annotation of the Draft Genome Sequence of the Oomycete Lagenidium giganteum ARSEF 373.</title>
        <authorList>
            <person name="Morgan W.R."/>
            <person name="Tartar A."/>
        </authorList>
    </citation>
    <scope>NUCLEOTIDE SEQUENCE</scope>
    <source>
        <strain evidence="1">ARSEF 373</strain>
    </source>
</reference>